<dbReference type="InterPro" id="IPR045344">
    <property type="entry name" value="C-JID"/>
</dbReference>
<reference evidence="7" key="1">
    <citation type="submission" date="2023-05" db="EMBL/GenBank/DDBJ databases">
        <title>Genome and transcriptome analyses reveal genes involved in the formation of fine ridges on petal epidermal cells in Hibiscus trionum.</title>
        <authorList>
            <person name="Koshimizu S."/>
            <person name="Masuda S."/>
            <person name="Ishii T."/>
            <person name="Shirasu K."/>
            <person name="Hoshino A."/>
            <person name="Arita M."/>
        </authorList>
    </citation>
    <scope>NUCLEOTIDE SEQUENCE</scope>
    <source>
        <strain evidence="7">Hamamatsu line</strain>
    </source>
</reference>
<keyword evidence="8" id="KW-1185">Reference proteome</keyword>
<feature type="compositionally biased region" description="Polar residues" evidence="3">
    <location>
        <begin position="454"/>
        <end position="467"/>
    </location>
</feature>
<protein>
    <recommendedName>
        <fullName evidence="9">Retrotransposon Copia-like N-terminal domain-containing protein</fullName>
    </recommendedName>
</protein>
<gene>
    <name evidence="7" type="ORF">HRI_002067200</name>
</gene>
<feature type="region of interest" description="Disordered" evidence="3">
    <location>
        <begin position="238"/>
        <end position="274"/>
    </location>
</feature>
<evidence type="ECO:0000313" key="8">
    <source>
        <dbReference type="Proteomes" id="UP001165190"/>
    </source>
</evidence>
<dbReference type="InterPro" id="IPR055414">
    <property type="entry name" value="LRR_R13L4/SHOC2-like"/>
</dbReference>
<keyword evidence="1" id="KW-0433">Leucine-rich repeat</keyword>
<organism evidence="7 8">
    <name type="scientific">Hibiscus trionum</name>
    <name type="common">Flower of an hour</name>
    <dbReference type="NCBI Taxonomy" id="183268"/>
    <lineage>
        <taxon>Eukaryota</taxon>
        <taxon>Viridiplantae</taxon>
        <taxon>Streptophyta</taxon>
        <taxon>Embryophyta</taxon>
        <taxon>Tracheophyta</taxon>
        <taxon>Spermatophyta</taxon>
        <taxon>Magnoliopsida</taxon>
        <taxon>eudicotyledons</taxon>
        <taxon>Gunneridae</taxon>
        <taxon>Pentapetalae</taxon>
        <taxon>rosids</taxon>
        <taxon>malvids</taxon>
        <taxon>Malvales</taxon>
        <taxon>Malvaceae</taxon>
        <taxon>Malvoideae</taxon>
        <taxon>Hibiscus</taxon>
    </lineage>
</organism>
<dbReference type="EMBL" id="BSYR01000019">
    <property type="protein sequence ID" value="GMI83979.1"/>
    <property type="molecule type" value="Genomic_DNA"/>
</dbReference>
<dbReference type="Gene3D" id="3.80.10.10">
    <property type="entry name" value="Ribonuclease Inhibitor"/>
    <property type="match status" value="2"/>
</dbReference>
<evidence type="ECO:0000256" key="2">
    <source>
        <dbReference type="ARBA" id="ARBA00022737"/>
    </source>
</evidence>
<dbReference type="PANTHER" id="PTHR34222">
    <property type="entry name" value="GAG_PRE-INTEGRS DOMAIN-CONTAINING PROTEIN"/>
    <property type="match status" value="1"/>
</dbReference>
<dbReference type="PANTHER" id="PTHR34222:SF40">
    <property type="match status" value="1"/>
</dbReference>
<keyword evidence="2" id="KW-0677">Repeat</keyword>
<feature type="domain" description="Retrotransposon Copia-like N-terminal" evidence="4">
    <location>
        <begin position="30"/>
        <end position="72"/>
    </location>
</feature>
<evidence type="ECO:0000259" key="6">
    <source>
        <dbReference type="Pfam" id="PF23598"/>
    </source>
</evidence>
<dbReference type="SMART" id="SM00369">
    <property type="entry name" value="LRR_TYP"/>
    <property type="match status" value="4"/>
</dbReference>
<dbReference type="OrthoDB" id="1217440at2759"/>
<evidence type="ECO:0000259" key="4">
    <source>
        <dbReference type="Pfam" id="PF14244"/>
    </source>
</evidence>
<dbReference type="Pfam" id="PF14244">
    <property type="entry name" value="Retrotran_gag_3"/>
    <property type="match status" value="1"/>
</dbReference>
<evidence type="ECO:0000313" key="7">
    <source>
        <dbReference type="EMBL" id="GMI83979.1"/>
    </source>
</evidence>
<feature type="domain" description="Disease resistance R13L4/SHOC-2-like LRR" evidence="6">
    <location>
        <begin position="694"/>
        <end position="818"/>
    </location>
</feature>
<accession>A0A9W7HUS8</accession>
<feature type="region of interest" description="Disordered" evidence="3">
    <location>
        <begin position="453"/>
        <end position="480"/>
    </location>
</feature>
<dbReference type="SUPFAM" id="SSF52058">
    <property type="entry name" value="L domain-like"/>
    <property type="match status" value="1"/>
</dbReference>
<dbReference type="AlphaFoldDB" id="A0A9W7HUS8"/>
<sequence length="1122" mass="126172">MANNAGNVSDSETSQVTQNVNQAPSYGDVNSSLIITNHRLDGKNFLQWSQSVLMVIRGRGKLGYINGEIPRPSLTDPTYATWELNNSIVMAWLINSMESHISRTYLLFKTAKEMWDAVKENYSDLGNASQVFEIKLKLKDIQQGTLEVTQYYNNLKILWQELDMYYEVDWGEGLEHTKFISHLNKERLYEFLAGLNRDLDEVRGRILGRTPLPTIGEAFAEVRREENRRRVMMGDFKEPKFLTSSGHRPTESSALVSRAPQSQKNRVGNDSGQSRSVDRVWCSYCNRTGHTKEKCFKLHGYPGTTKIQKENKAFLSLGNSSTATPAPAEVVQDVRLTKSQLETLHKLLGAQISHGSLAIQGTAFNITSESSNQPSWILDSGASDHMTEPTPNTTVTQDNSVVIIPDLSVPLQRNEFTSNEIPIETELPQPNPSEKHQQQPPELLVYSRRHSPSEIDTTAVPNSSNSEDCPVPDLSPGSSNTNLPIAIRKGTRTCTQHPISRFATKVIEGMIIDNKRESNKMLNLNVVAISKMKKLRLLKVLCLSNCDELKYLPNELRLLDWMGYPLRFLPPSFQPDNLVALLLPDSLIEHLWKGNIPLYKLKVLNLKGSKNLIKTPDFTTAPNLEILILEGCIKIVDVHPSIGVLTRLKLLNLRGCKSLRNLPTKIGIGSLETFILKDCRNLISLPSSIGGCKYLKTLDLSGCYKVENLPKNLQQVELLEELDLSETAIAKLPSFIFHLKYLKVLSLNRLKGPPSKLAPNLASLFHVFLRGRIESVPLMLHSLSGLSSLRELKLSNCNLDEGDIPSDISCLSSLEKLELGGNNFISIPVSSAGLSWVQYLGLSNCRELKSLPDHGASLELFANPSKVCNAVDWTRFSGLHCYRLVENINALTLLREHFKVVPYLRKSFDAVIPGSEVPKWFNHQTLDSSIKIPLSNNIRNDSRWMGVVFCCIFVNDDALRDEELTWQVVVHHRNSGQASSNGSVPRRVGGGGWIFSKEYNQPIIKDHLYFCYLSCDRLYPFSLDDESETENSSTNQEFDELQFSIASDDCHVSVKVKKCGIRIVYQNDLEDMNEDSAAEGPIANGPLVKRKRDVYEEMETGPTPKRMQKFFNFMMGRPEKQH</sequence>
<feature type="domain" description="C-JID" evidence="5">
    <location>
        <begin position="912"/>
        <end position="1070"/>
    </location>
</feature>
<evidence type="ECO:0000256" key="1">
    <source>
        <dbReference type="ARBA" id="ARBA00022614"/>
    </source>
</evidence>
<dbReference type="Pfam" id="PF20160">
    <property type="entry name" value="C-JID"/>
    <property type="match status" value="1"/>
</dbReference>
<dbReference type="InterPro" id="IPR003591">
    <property type="entry name" value="Leu-rich_rpt_typical-subtyp"/>
</dbReference>
<dbReference type="Pfam" id="PF23598">
    <property type="entry name" value="LRR_14"/>
    <property type="match status" value="1"/>
</dbReference>
<dbReference type="Proteomes" id="UP001165190">
    <property type="component" value="Unassembled WGS sequence"/>
</dbReference>
<evidence type="ECO:0000256" key="3">
    <source>
        <dbReference type="SAM" id="MobiDB-lite"/>
    </source>
</evidence>
<comment type="caution">
    <text evidence="7">The sequence shown here is derived from an EMBL/GenBank/DDBJ whole genome shotgun (WGS) entry which is preliminary data.</text>
</comment>
<dbReference type="InterPro" id="IPR029472">
    <property type="entry name" value="Copia-like_N"/>
</dbReference>
<evidence type="ECO:0000259" key="5">
    <source>
        <dbReference type="Pfam" id="PF20160"/>
    </source>
</evidence>
<name>A0A9W7HUS8_HIBTR</name>
<evidence type="ECO:0008006" key="9">
    <source>
        <dbReference type="Google" id="ProtNLM"/>
    </source>
</evidence>
<dbReference type="InterPro" id="IPR032675">
    <property type="entry name" value="LRR_dom_sf"/>
</dbReference>
<proteinExistence type="predicted"/>
<feature type="compositionally biased region" description="Polar residues" evidence="3">
    <location>
        <begin position="242"/>
        <end position="274"/>
    </location>
</feature>